<dbReference type="Gene3D" id="2.10.50.10">
    <property type="entry name" value="Tumor Necrosis Factor Receptor, subunit A, domain 2"/>
    <property type="match status" value="1"/>
</dbReference>
<evidence type="ECO:0000256" key="2">
    <source>
        <dbReference type="ARBA" id="ARBA00022692"/>
    </source>
</evidence>
<feature type="compositionally biased region" description="Polar residues" evidence="10">
    <location>
        <begin position="363"/>
        <end position="376"/>
    </location>
</feature>
<feature type="chain" id="PRO_5039040417" description="TNFR-Cys domain-containing protein" evidence="12">
    <location>
        <begin position="28"/>
        <end position="386"/>
    </location>
</feature>
<dbReference type="PANTHER" id="PTHR12120">
    <property type="entry name" value="TNFR-CYS DOMAIN-CONTAINING PROTEIN"/>
    <property type="match status" value="1"/>
</dbReference>
<feature type="repeat" description="TNFR-Cys" evidence="9">
    <location>
        <begin position="73"/>
        <end position="113"/>
    </location>
</feature>
<dbReference type="Proteomes" id="UP001046870">
    <property type="component" value="Chromosome 3"/>
</dbReference>
<dbReference type="AlphaFoldDB" id="A0A9D3TF06"/>
<dbReference type="PROSITE" id="PS50050">
    <property type="entry name" value="TNFR_NGFR_2"/>
    <property type="match status" value="2"/>
</dbReference>
<dbReference type="GO" id="GO:0043123">
    <property type="term" value="P:positive regulation of canonical NF-kappaB signal transduction"/>
    <property type="evidence" value="ECO:0007669"/>
    <property type="project" value="InterPro"/>
</dbReference>
<feature type="transmembrane region" description="Helical" evidence="11">
    <location>
        <begin position="167"/>
        <end position="192"/>
    </location>
</feature>
<comment type="caution">
    <text evidence="14">The sequence shown here is derived from an EMBL/GenBank/DDBJ whole genome shotgun (WGS) entry which is preliminary data.</text>
</comment>
<dbReference type="InterPro" id="IPR001368">
    <property type="entry name" value="TNFR/NGFR_Cys_rich_reg"/>
</dbReference>
<evidence type="ECO:0000313" key="14">
    <source>
        <dbReference type="EMBL" id="KAG7484493.1"/>
    </source>
</evidence>
<dbReference type="PANTHER" id="PTHR12120:SF1">
    <property type="entry name" value="TUMOR NECROSIS FACTOR RECEPTOR SUPERFAMILY MEMBER 19"/>
    <property type="match status" value="1"/>
</dbReference>
<evidence type="ECO:0000256" key="3">
    <source>
        <dbReference type="ARBA" id="ARBA00022737"/>
    </source>
</evidence>
<name>A0A9D3TF06_MEGAT</name>
<evidence type="ECO:0000256" key="7">
    <source>
        <dbReference type="ARBA" id="ARBA00023170"/>
    </source>
</evidence>
<dbReference type="SMART" id="SM00208">
    <property type="entry name" value="TNFR"/>
    <property type="match status" value="2"/>
</dbReference>
<keyword evidence="7" id="KW-0675">Receptor</keyword>
<evidence type="ECO:0000256" key="12">
    <source>
        <dbReference type="SAM" id="SignalP"/>
    </source>
</evidence>
<dbReference type="FunFam" id="2.10.50.10:FF:000003">
    <property type="entry name" value="Tumor necrosis factor receptor superfamily member 19"/>
    <property type="match status" value="1"/>
</dbReference>
<evidence type="ECO:0000256" key="6">
    <source>
        <dbReference type="ARBA" id="ARBA00023157"/>
    </source>
</evidence>
<gene>
    <name evidence="14" type="ORF">MATL_G00049820</name>
</gene>
<keyword evidence="2 11" id="KW-0812">Transmembrane</keyword>
<evidence type="ECO:0000256" key="5">
    <source>
        <dbReference type="ARBA" id="ARBA00023136"/>
    </source>
</evidence>
<dbReference type="InterPro" id="IPR034047">
    <property type="entry name" value="TNFRSF19_N"/>
</dbReference>
<keyword evidence="15" id="KW-1185">Reference proteome</keyword>
<organism evidence="14 15">
    <name type="scientific">Megalops atlanticus</name>
    <name type="common">Tarpon</name>
    <name type="synonym">Clupea gigantea</name>
    <dbReference type="NCBI Taxonomy" id="7932"/>
    <lineage>
        <taxon>Eukaryota</taxon>
        <taxon>Metazoa</taxon>
        <taxon>Chordata</taxon>
        <taxon>Craniata</taxon>
        <taxon>Vertebrata</taxon>
        <taxon>Euteleostomi</taxon>
        <taxon>Actinopterygii</taxon>
        <taxon>Neopterygii</taxon>
        <taxon>Teleostei</taxon>
        <taxon>Elopiformes</taxon>
        <taxon>Megalopidae</taxon>
        <taxon>Megalops</taxon>
    </lineage>
</organism>
<feature type="domain" description="TNFR-Cys" evidence="13">
    <location>
        <begin position="32"/>
        <end position="71"/>
    </location>
</feature>
<dbReference type="PROSITE" id="PS00652">
    <property type="entry name" value="TNFR_NGFR_1"/>
    <property type="match status" value="2"/>
</dbReference>
<dbReference type="GO" id="GO:0038023">
    <property type="term" value="F:signaling receptor activity"/>
    <property type="evidence" value="ECO:0007669"/>
    <property type="project" value="InterPro"/>
</dbReference>
<keyword evidence="12" id="KW-0732">Signal</keyword>
<dbReference type="GO" id="GO:0005886">
    <property type="term" value="C:plasma membrane"/>
    <property type="evidence" value="ECO:0007669"/>
    <property type="project" value="TreeGrafter"/>
</dbReference>
<dbReference type="InterPro" id="IPR022342">
    <property type="entry name" value="TNFR_19"/>
</dbReference>
<comment type="caution">
    <text evidence="9">Lacks conserved residue(s) required for the propagation of feature annotation.</text>
</comment>
<evidence type="ECO:0000256" key="9">
    <source>
        <dbReference type="PROSITE-ProRule" id="PRU00206"/>
    </source>
</evidence>
<keyword evidence="5 11" id="KW-0472">Membrane</keyword>
<dbReference type="EMBL" id="JAFDVH010000003">
    <property type="protein sequence ID" value="KAG7484493.1"/>
    <property type="molecule type" value="Genomic_DNA"/>
</dbReference>
<keyword evidence="4 11" id="KW-1133">Transmembrane helix</keyword>
<feature type="compositionally biased region" description="Basic and acidic residues" evidence="10">
    <location>
        <begin position="346"/>
        <end position="361"/>
    </location>
</feature>
<evidence type="ECO:0000256" key="1">
    <source>
        <dbReference type="ARBA" id="ARBA00004167"/>
    </source>
</evidence>
<proteinExistence type="predicted"/>
<dbReference type="OrthoDB" id="10017617at2759"/>
<dbReference type="GO" id="GO:0046330">
    <property type="term" value="P:positive regulation of JNK cascade"/>
    <property type="evidence" value="ECO:0007669"/>
    <property type="project" value="InterPro"/>
</dbReference>
<evidence type="ECO:0000256" key="8">
    <source>
        <dbReference type="ARBA" id="ARBA00023180"/>
    </source>
</evidence>
<evidence type="ECO:0000256" key="4">
    <source>
        <dbReference type="ARBA" id="ARBA00022989"/>
    </source>
</evidence>
<evidence type="ECO:0000256" key="10">
    <source>
        <dbReference type="SAM" id="MobiDB-lite"/>
    </source>
</evidence>
<evidence type="ECO:0000313" key="15">
    <source>
        <dbReference type="Proteomes" id="UP001046870"/>
    </source>
</evidence>
<feature type="repeat" description="TNFR-Cys" evidence="9">
    <location>
        <begin position="32"/>
        <end position="71"/>
    </location>
</feature>
<dbReference type="PRINTS" id="PR01969">
    <property type="entry name" value="TNFACTORR19"/>
</dbReference>
<feature type="disulfide bond" evidence="9">
    <location>
        <begin position="48"/>
        <end position="61"/>
    </location>
</feature>
<keyword evidence="8" id="KW-0325">Glycoprotein</keyword>
<evidence type="ECO:0000259" key="13">
    <source>
        <dbReference type="PROSITE" id="PS50050"/>
    </source>
</evidence>
<sequence length="386" mass="41959">MDWTLGQNRLSLLTALMMGSFLVLGIAEDPRECREQEFKDKSGNCVPCRQCGAGQELSEECGFGYGEDARCVPCRLGRFKEDRGMQKCKPCLDCAHVNRFQKANCSTTGNAVCGACLPGFYRKTKLSGFQDMECIPCGDPPPPYEPHCGGRINLVPVPATVTSPRDMALAAVICSALASVLLALIILCVIYCKRQLLEKKPTASVRSQDSTCNGAELSCFDRRQFQEFPRQSCCRCHRGLRHTCGPVPLIPSLCCEETCSLERSCDACPFHSQGSLAEGLSSPADRTGPVYLGPFSDPSATDTTEAWPLVPNSASIESLDWTKRPLEDVEVPQTDSTVGSIQEGVFSREDSPIPEAMEVKADQPTNGQGHQGSSSLEEVLPQPQFS</sequence>
<evidence type="ECO:0000256" key="11">
    <source>
        <dbReference type="SAM" id="Phobius"/>
    </source>
</evidence>
<accession>A0A9D3TF06</accession>
<dbReference type="CDD" id="cd13418">
    <property type="entry name" value="TNFRSF19"/>
    <property type="match status" value="1"/>
</dbReference>
<feature type="region of interest" description="Disordered" evidence="10">
    <location>
        <begin position="345"/>
        <end position="386"/>
    </location>
</feature>
<keyword evidence="3" id="KW-0677">Repeat</keyword>
<comment type="subcellular location">
    <subcellularLocation>
        <location evidence="1">Membrane</location>
        <topology evidence="1">Single-pass membrane protein</topology>
    </subcellularLocation>
</comment>
<feature type="domain" description="TNFR-Cys" evidence="13">
    <location>
        <begin position="73"/>
        <end position="113"/>
    </location>
</feature>
<reference evidence="14" key="1">
    <citation type="submission" date="2021-01" db="EMBL/GenBank/DDBJ databases">
        <authorList>
            <person name="Zahm M."/>
            <person name="Roques C."/>
            <person name="Cabau C."/>
            <person name="Klopp C."/>
            <person name="Donnadieu C."/>
            <person name="Jouanno E."/>
            <person name="Lampietro C."/>
            <person name="Louis A."/>
            <person name="Herpin A."/>
            <person name="Echchiki A."/>
            <person name="Berthelot C."/>
            <person name="Parey E."/>
            <person name="Roest-Crollius H."/>
            <person name="Braasch I."/>
            <person name="Postlethwait J."/>
            <person name="Bobe J."/>
            <person name="Montfort J."/>
            <person name="Bouchez O."/>
            <person name="Begum T."/>
            <person name="Mejri S."/>
            <person name="Adams A."/>
            <person name="Chen W.-J."/>
            <person name="Guiguen Y."/>
        </authorList>
    </citation>
    <scope>NUCLEOTIDE SEQUENCE</scope>
    <source>
        <strain evidence="14">YG-15Mar2019-1</strain>
        <tissue evidence="14">Brain</tissue>
    </source>
</reference>
<feature type="signal peptide" evidence="12">
    <location>
        <begin position="1"/>
        <end position="27"/>
    </location>
</feature>
<protein>
    <recommendedName>
        <fullName evidence="13">TNFR-Cys domain-containing protein</fullName>
    </recommendedName>
</protein>
<dbReference type="InterPro" id="IPR047526">
    <property type="entry name" value="TNR19/27/EDAR"/>
</dbReference>
<keyword evidence="6 9" id="KW-1015">Disulfide bond</keyword>